<feature type="compositionally biased region" description="Low complexity" evidence="1">
    <location>
        <begin position="95"/>
        <end position="106"/>
    </location>
</feature>
<reference evidence="2" key="1">
    <citation type="submission" date="2023-03" db="EMBL/GenBank/DDBJ databases">
        <title>Massive genome expansion in bonnet fungi (Mycena s.s.) driven by repeated elements and novel gene families across ecological guilds.</title>
        <authorList>
            <consortium name="Lawrence Berkeley National Laboratory"/>
            <person name="Harder C.B."/>
            <person name="Miyauchi S."/>
            <person name="Viragh M."/>
            <person name="Kuo A."/>
            <person name="Thoen E."/>
            <person name="Andreopoulos B."/>
            <person name="Lu D."/>
            <person name="Skrede I."/>
            <person name="Drula E."/>
            <person name="Henrissat B."/>
            <person name="Morin E."/>
            <person name="Kohler A."/>
            <person name="Barry K."/>
            <person name="LaButti K."/>
            <person name="Morin E."/>
            <person name="Salamov A."/>
            <person name="Lipzen A."/>
            <person name="Mereny Z."/>
            <person name="Hegedus B."/>
            <person name="Baldrian P."/>
            <person name="Stursova M."/>
            <person name="Weitz H."/>
            <person name="Taylor A."/>
            <person name="Grigoriev I.V."/>
            <person name="Nagy L.G."/>
            <person name="Martin F."/>
            <person name="Kauserud H."/>
        </authorList>
    </citation>
    <scope>NUCLEOTIDE SEQUENCE</scope>
    <source>
        <strain evidence="2">CBHHK173m</strain>
    </source>
</reference>
<dbReference type="Proteomes" id="UP001222325">
    <property type="component" value="Unassembled WGS sequence"/>
</dbReference>
<accession>A0AAD6U222</accession>
<evidence type="ECO:0000256" key="1">
    <source>
        <dbReference type="SAM" id="MobiDB-lite"/>
    </source>
</evidence>
<keyword evidence="3" id="KW-1185">Reference proteome</keyword>
<evidence type="ECO:0000313" key="3">
    <source>
        <dbReference type="Proteomes" id="UP001222325"/>
    </source>
</evidence>
<evidence type="ECO:0000313" key="2">
    <source>
        <dbReference type="EMBL" id="KAJ7086906.1"/>
    </source>
</evidence>
<organism evidence="2 3">
    <name type="scientific">Mycena belliarum</name>
    <dbReference type="NCBI Taxonomy" id="1033014"/>
    <lineage>
        <taxon>Eukaryota</taxon>
        <taxon>Fungi</taxon>
        <taxon>Dikarya</taxon>
        <taxon>Basidiomycota</taxon>
        <taxon>Agaricomycotina</taxon>
        <taxon>Agaricomycetes</taxon>
        <taxon>Agaricomycetidae</taxon>
        <taxon>Agaricales</taxon>
        <taxon>Marasmiineae</taxon>
        <taxon>Mycenaceae</taxon>
        <taxon>Mycena</taxon>
    </lineage>
</organism>
<feature type="region of interest" description="Disordered" evidence="1">
    <location>
        <begin position="137"/>
        <end position="193"/>
    </location>
</feature>
<protein>
    <submittedName>
        <fullName evidence="2">Uncharacterized protein</fullName>
    </submittedName>
</protein>
<comment type="caution">
    <text evidence="2">The sequence shown here is derived from an EMBL/GenBank/DDBJ whole genome shotgun (WGS) entry which is preliminary data.</text>
</comment>
<proteinExistence type="predicted"/>
<dbReference type="EMBL" id="JARJCN010000030">
    <property type="protein sequence ID" value="KAJ7086906.1"/>
    <property type="molecule type" value="Genomic_DNA"/>
</dbReference>
<gene>
    <name evidence="2" type="ORF">B0H15DRAFT_950415</name>
</gene>
<feature type="region of interest" description="Disordered" evidence="1">
    <location>
        <begin position="89"/>
        <end position="109"/>
    </location>
</feature>
<feature type="region of interest" description="Disordered" evidence="1">
    <location>
        <begin position="366"/>
        <end position="389"/>
    </location>
</feature>
<name>A0AAD6U222_9AGAR</name>
<dbReference type="AlphaFoldDB" id="A0AAD6U222"/>
<sequence>MSSLYYCDPPLHADPGYDPENSRGVWLAVSPETRSPGPGQYTSWESCRAATEGVRAAGGVFYRDPKAALPAWHTRCRLGLHAHPRDPEYVGISATPTTPTRGPIGTDQGTRSLDQAIASMGRPPNYRTLAAAADIRATPPGSPLRLSASPRPTPSTPTTPRRGGGMPSVRLDFSGAPKETEVAHAPGSPTTPVSLMPPDMHFAVRGCGVVYTSLSSSLQNYQRAAEKYGDASLIATTNYYKAAFFATGMDEWNADQLGELELCFQESAEAKKEEEAMLLKAVEAESEAQTQRKKARASAIRKAAIARRLAERADTKAAEWRDRLAEAQRWAQEAADEAVKANSLANEAELQVCIYDDDIDADLWEAVGRSTPPEERFDPGTENQPGDNL</sequence>